<reference evidence="2" key="1">
    <citation type="submission" date="2007-07" db="EMBL/GenBank/DDBJ databases">
        <title>PCAP assembly of the Caenorhabditis remanei genome.</title>
        <authorList>
            <consortium name="The Caenorhabditis remanei Sequencing Consortium"/>
            <person name="Wilson R.K."/>
        </authorList>
    </citation>
    <scope>NUCLEOTIDE SEQUENCE [LARGE SCALE GENOMIC DNA]</scope>
    <source>
        <strain evidence="2">PB4641</strain>
    </source>
</reference>
<dbReference type="Pfam" id="PF00646">
    <property type="entry name" value="F-box"/>
    <property type="match status" value="1"/>
</dbReference>
<accession>E3MH32</accession>
<feature type="domain" description="F-box" evidence="1">
    <location>
        <begin position="2"/>
        <end position="53"/>
    </location>
</feature>
<evidence type="ECO:0000313" key="3">
    <source>
        <dbReference type="Proteomes" id="UP000008281"/>
    </source>
</evidence>
<name>E3MH32_CAERE</name>
<dbReference type="Proteomes" id="UP000008281">
    <property type="component" value="Unassembled WGS sequence"/>
</dbReference>
<evidence type="ECO:0000259" key="1">
    <source>
        <dbReference type="PROSITE" id="PS50181"/>
    </source>
</evidence>
<dbReference type="PROSITE" id="PS50181">
    <property type="entry name" value="FBOX"/>
    <property type="match status" value="1"/>
</dbReference>
<sequence length="332" mass="39140">MSANLLDVPDLAMTNILNYLDYPAIRNVRKSCKALRRFIDTARIGALPDYIMLTDLHETVYLQAVFKSDTSLRISVFYKKEGDGCRIKYINEKDKEEKEEKVTVLENQDYLESFSTDCKLLLANEKIVLDELEIMANENSMLKIIEDILKTRNQMIQIKKIYITVADDTEVANLVQYTNPNHLERLRIQINDNISELPEIEKLPHWRHVEEFQIFSVLSEVHPQKFSHFTKCHLRCKSVDTETVKALQEIFYQTTNYKMEFHLSTDTSIHENVFFDLLGHVELFRNADYQHQWFFRIKNSSEMVLHVAIDRTRCRFRFSEKSRIPNGFEVIG</sequence>
<dbReference type="InParanoid" id="E3MH32"/>
<dbReference type="InterPro" id="IPR002900">
    <property type="entry name" value="DUF38/FTH_CAE_spp"/>
</dbReference>
<organism evidence="3">
    <name type="scientific">Caenorhabditis remanei</name>
    <name type="common">Caenorhabditis vulgaris</name>
    <dbReference type="NCBI Taxonomy" id="31234"/>
    <lineage>
        <taxon>Eukaryota</taxon>
        <taxon>Metazoa</taxon>
        <taxon>Ecdysozoa</taxon>
        <taxon>Nematoda</taxon>
        <taxon>Chromadorea</taxon>
        <taxon>Rhabditida</taxon>
        <taxon>Rhabditina</taxon>
        <taxon>Rhabditomorpha</taxon>
        <taxon>Rhabditoidea</taxon>
        <taxon>Rhabditidae</taxon>
        <taxon>Peloderinae</taxon>
        <taxon>Caenorhabditis</taxon>
    </lineage>
</organism>
<evidence type="ECO:0000313" key="2">
    <source>
        <dbReference type="EMBL" id="EFP01668.1"/>
    </source>
</evidence>
<gene>
    <name evidence="2" type="ORF">CRE_23363</name>
</gene>
<dbReference type="PANTHER" id="PTHR23014">
    <property type="entry name" value="F-BOX A PROTEIN"/>
    <property type="match status" value="1"/>
</dbReference>
<dbReference type="EMBL" id="DS268444">
    <property type="protein sequence ID" value="EFP01668.1"/>
    <property type="molecule type" value="Genomic_DNA"/>
</dbReference>
<dbReference type="AlphaFoldDB" id="E3MH32"/>
<proteinExistence type="predicted"/>
<dbReference type="HOGENOM" id="CLU_030831_0_3_1"/>
<keyword evidence="3" id="KW-1185">Reference proteome</keyword>
<protein>
    <recommendedName>
        <fullName evidence="1">F-box domain-containing protein</fullName>
    </recommendedName>
</protein>
<dbReference type="Pfam" id="PF01827">
    <property type="entry name" value="FTH"/>
    <property type="match status" value="1"/>
</dbReference>
<dbReference type="InterPro" id="IPR001810">
    <property type="entry name" value="F-box_dom"/>
</dbReference>
<dbReference type="PANTHER" id="PTHR23014:SF1">
    <property type="entry name" value="DUF38 DOMAIN-CONTAINING PROTEIN-RELATED"/>
    <property type="match status" value="1"/>
</dbReference>